<dbReference type="Proteomes" id="UP000434957">
    <property type="component" value="Unassembled WGS sequence"/>
</dbReference>
<dbReference type="EMBL" id="QXFU01001822">
    <property type="protein sequence ID" value="KAE8994934.1"/>
    <property type="molecule type" value="Genomic_DNA"/>
</dbReference>
<keyword evidence="5" id="KW-1185">Reference proteome</keyword>
<dbReference type="EMBL" id="QXFV01001773">
    <property type="protein sequence ID" value="KAE8998637.1"/>
    <property type="molecule type" value="Genomic_DNA"/>
</dbReference>
<evidence type="ECO:0000313" key="6">
    <source>
        <dbReference type="Proteomes" id="UP000435112"/>
    </source>
</evidence>
<comment type="caution">
    <text evidence="3">The sequence shown here is derived from an EMBL/GenBank/DDBJ whole genome shotgun (WGS) entry which is preliminary data.</text>
</comment>
<dbReference type="AlphaFoldDB" id="A0A6A4DNQ4"/>
<organism evidence="3 5">
    <name type="scientific">Phytophthora rubi</name>
    <dbReference type="NCBI Taxonomy" id="129364"/>
    <lineage>
        <taxon>Eukaryota</taxon>
        <taxon>Sar</taxon>
        <taxon>Stramenopiles</taxon>
        <taxon>Oomycota</taxon>
        <taxon>Peronosporomycetes</taxon>
        <taxon>Peronosporales</taxon>
        <taxon>Peronosporaceae</taxon>
        <taxon>Phytophthora</taxon>
    </lineage>
</organism>
<evidence type="ECO:0000313" key="2">
    <source>
        <dbReference type="EMBL" id="KAE8998637.1"/>
    </source>
</evidence>
<dbReference type="Proteomes" id="UP000435112">
    <property type="component" value="Unassembled WGS sequence"/>
</dbReference>
<proteinExistence type="predicted"/>
<dbReference type="Proteomes" id="UP000429607">
    <property type="component" value="Unassembled WGS sequence"/>
</dbReference>
<evidence type="ECO:0000313" key="1">
    <source>
        <dbReference type="EMBL" id="KAE8994934.1"/>
    </source>
</evidence>
<evidence type="ECO:0000313" key="3">
    <source>
        <dbReference type="EMBL" id="KAE9310032.1"/>
    </source>
</evidence>
<dbReference type="EMBL" id="QXFT01001802">
    <property type="protein sequence ID" value="KAE9310032.1"/>
    <property type="molecule type" value="Genomic_DNA"/>
</dbReference>
<name>A0A6A4DNQ4_9STRA</name>
<evidence type="ECO:0000313" key="5">
    <source>
        <dbReference type="Proteomes" id="UP000434957"/>
    </source>
</evidence>
<protein>
    <submittedName>
        <fullName evidence="3">Uncharacterized protein</fullName>
    </submittedName>
</protein>
<evidence type="ECO:0000313" key="4">
    <source>
        <dbReference type="Proteomes" id="UP000429607"/>
    </source>
</evidence>
<gene>
    <name evidence="2" type="ORF">PR001_g19272</name>
    <name evidence="1" type="ORF">PR002_g19774</name>
    <name evidence="3" type="ORF">PR003_g20359</name>
</gene>
<accession>A0A6A4DNQ4</accession>
<sequence>MAGSEKCWSSCDSTRRTCISKHLAAMGLRDVLECINALCYLDHEALESTDRNELADSEVDKWWRLLGLGHGCLDVTHACYAARSCDHGLNLQRVLIAHLHHARERHFRTGGLDERLQRL</sequence>
<reference evidence="3 5" key="1">
    <citation type="submission" date="2018-08" db="EMBL/GenBank/DDBJ databases">
        <title>Genomic investigation of the strawberry pathogen Phytophthora fragariae indicates pathogenicity is determined by transcriptional variation in three key races.</title>
        <authorList>
            <person name="Adams T.M."/>
            <person name="Armitage A.D."/>
            <person name="Sobczyk M.K."/>
            <person name="Bates H.J."/>
            <person name="Dunwell J.M."/>
            <person name="Nellist C.F."/>
            <person name="Harrison R.J."/>
        </authorList>
    </citation>
    <scope>NUCLEOTIDE SEQUENCE [LARGE SCALE GENOMIC DNA]</scope>
    <source>
        <strain evidence="2 4">SCRP249</strain>
        <strain evidence="1 6">SCRP324</strain>
        <strain evidence="3 5">SCRP333</strain>
    </source>
</reference>